<organism evidence="2 3">
    <name type="scientific">Eggerthella lenta</name>
    <name type="common">Eubacterium lentum</name>
    <dbReference type="NCBI Taxonomy" id="84112"/>
    <lineage>
        <taxon>Bacteria</taxon>
        <taxon>Bacillati</taxon>
        <taxon>Actinomycetota</taxon>
        <taxon>Coriobacteriia</taxon>
        <taxon>Eggerthellales</taxon>
        <taxon>Eggerthellaceae</taxon>
        <taxon>Eggerthella</taxon>
    </lineage>
</organism>
<keyword evidence="1" id="KW-1133">Transmembrane helix</keyword>
<dbReference type="InterPro" id="IPR010540">
    <property type="entry name" value="CmpB_TMEM229"/>
</dbReference>
<reference evidence="2 3" key="1">
    <citation type="journal article" date="2005" name="Appl. Environ. Microbiol.">
        <title>Intestinal bacterial communities that produce active estrogen-like compounds enterodiol and enterolactone in humans.</title>
        <authorList>
            <person name="Clavel T."/>
            <person name="Henderson G."/>
            <person name="Alpert C.A."/>
            <person name="Philippe C."/>
            <person name="Rigottier-Gois L."/>
            <person name="Dore J."/>
            <person name="Blaut M."/>
        </authorList>
    </citation>
    <scope>NUCLEOTIDE SEQUENCE [LARGE SCALE GENOMIC DNA]</scope>
    <source>
        <strain evidence="2 3">SECO-MT75m2</strain>
    </source>
</reference>
<gene>
    <name evidence="2" type="ORF">FIC87_02655</name>
</gene>
<dbReference type="EMBL" id="VEVP01000004">
    <property type="protein sequence ID" value="TNU94776.1"/>
    <property type="molecule type" value="Genomic_DNA"/>
</dbReference>
<dbReference type="RefSeq" id="WP_139912136.1">
    <property type="nucleotide sequence ID" value="NZ_VEVP01000004.1"/>
</dbReference>
<accession>A0A5C5C7E3</accession>
<dbReference type="Pfam" id="PF06541">
    <property type="entry name" value="ABC_trans_CmpB"/>
    <property type="match status" value="1"/>
</dbReference>
<feature type="transmembrane region" description="Helical" evidence="1">
    <location>
        <begin position="20"/>
        <end position="47"/>
    </location>
</feature>
<sequence length="228" mass="24926">MEATATNSRIKSLHPLNMQLLFWLFVVASIAGLAIETAFHAVVFGGYESRPGLVWGPFSPIYGTGAVMLTIVAARFSDLNAPAMFLVSALIGSAVELATGWLMEILFGAVAWDYSHLPGSFGRSLNLGFTLLWGALGLAWTHCAMPLIYRISQRADWKSTAVRILSAVGAAFMVFNIAVTLQVLARESARADDLPPANSIERCIDERFPSSWVQKRFENMSINGLRSR</sequence>
<dbReference type="Proteomes" id="UP000312594">
    <property type="component" value="Unassembled WGS sequence"/>
</dbReference>
<feature type="transmembrane region" description="Helical" evidence="1">
    <location>
        <begin position="53"/>
        <end position="73"/>
    </location>
</feature>
<protein>
    <submittedName>
        <fullName evidence="2">Putative ABC transporter permease</fullName>
    </submittedName>
</protein>
<keyword evidence="1" id="KW-0472">Membrane</keyword>
<name>A0A5C5C7E3_EGGLN</name>
<evidence type="ECO:0000313" key="2">
    <source>
        <dbReference type="EMBL" id="TNU94776.1"/>
    </source>
</evidence>
<keyword evidence="1" id="KW-0812">Transmembrane</keyword>
<dbReference type="AlphaFoldDB" id="A0A5C5C7E3"/>
<comment type="caution">
    <text evidence="2">The sequence shown here is derived from an EMBL/GenBank/DDBJ whole genome shotgun (WGS) entry which is preliminary data.</text>
</comment>
<feature type="transmembrane region" description="Helical" evidence="1">
    <location>
        <begin position="85"/>
        <end position="111"/>
    </location>
</feature>
<evidence type="ECO:0000256" key="1">
    <source>
        <dbReference type="SAM" id="Phobius"/>
    </source>
</evidence>
<feature type="transmembrane region" description="Helical" evidence="1">
    <location>
        <begin position="131"/>
        <end position="149"/>
    </location>
</feature>
<evidence type="ECO:0000313" key="3">
    <source>
        <dbReference type="Proteomes" id="UP000312594"/>
    </source>
</evidence>
<proteinExistence type="predicted"/>
<feature type="transmembrane region" description="Helical" evidence="1">
    <location>
        <begin position="161"/>
        <end position="185"/>
    </location>
</feature>